<gene>
    <name evidence="2" type="ORF">GDO78_018878</name>
</gene>
<sequence>MEALADEEVPSTSREEAAAAATAAAAEEKNDPPFQLKLPPKAQRPEKEVDPEYEEKMVSRALPG</sequence>
<evidence type="ECO:0000313" key="3">
    <source>
        <dbReference type="Proteomes" id="UP000770717"/>
    </source>
</evidence>
<feature type="compositionally biased region" description="Basic and acidic residues" evidence="1">
    <location>
        <begin position="43"/>
        <end position="58"/>
    </location>
</feature>
<evidence type="ECO:0000313" key="2">
    <source>
        <dbReference type="EMBL" id="KAG9465117.1"/>
    </source>
</evidence>
<feature type="region of interest" description="Disordered" evidence="1">
    <location>
        <begin position="1"/>
        <end position="64"/>
    </location>
</feature>
<dbReference type="EMBL" id="WNTK01003444">
    <property type="protein sequence ID" value="KAG9465117.1"/>
    <property type="molecule type" value="Genomic_DNA"/>
</dbReference>
<keyword evidence="3" id="KW-1185">Reference proteome</keyword>
<proteinExistence type="predicted"/>
<dbReference type="AlphaFoldDB" id="A0A8J6E9G6"/>
<comment type="caution">
    <text evidence="2">The sequence shown here is derived from an EMBL/GenBank/DDBJ whole genome shotgun (WGS) entry which is preliminary data.</text>
</comment>
<name>A0A8J6E9G6_ELECQ</name>
<accession>A0A8J6E9G6</accession>
<dbReference type="Proteomes" id="UP000770717">
    <property type="component" value="Unassembled WGS sequence"/>
</dbReference>
<evidence type="ECO:0000256" key="1">
    <source>
        <dbReference type="SAM" id="MobiDB-lite"/>
    </source>
</evidence>
<reference evidence="2" key="1">
    <citation type="thesis" date="2020" institute="ProQuest LLC" country="789 East Eisenhower Parkway, Ann Arbor, MI, USA">
        <title>Comparative Genomics and Chromosome Evolution.</title>
        <authorList>
            <person name="Mudd A.B."/>
        </authorList>
    </citation>
    <scope>NUCLEOTIDE SEQUENCE</scope>
    <source>
        <strain evidence="2">HN-11 Male</strain>
        <tissue evidence="2">Kidney and liver</tissue>
    </source>
</reference>
<protein>
    <submittedName>
        <fullName evidence="2">Uncharacterized protein</fullName>
    </submittedName>
</protein>
<organism evidence="2 3">
    <name type="scientific">Eleutherodactylus coqui</name>
    <name type="common">Puerto Rican coqui</name>
    <dbReference type="NCBI Taxonomy" id="57060"/>
    <lineage>
        <taxon>Eukaryota</taxon>
        <taxon>Metazoa</taxon>
        <taxon>Chordata</taxon>
        <taxon>Craniata</taxon>
        <taxon>Vertebrata</taxon>
        <taxon>Euteleostomi</taxon>
        <taxon>Amphibia</taxon>
        <taxon>Batrachia</taxon>
        <taxon>Anura</taxon>
        <taxon>Neobatrachia</taxon>
        <taxon>Hyloidea</taxon>
        <taxon>Eleutherodactylidae</taxon>
        <taxon>Eleutherodactylinae</taxon>
        <taxon>Eleutherodactylus</taxon>
        <taxon>Eleutherodactylus</taxon>
    </lineage>
</organism>